<dbReference type="Proteomes" id="UP000461276">
    <property type="component" value="Unassembled WGS sequence"/>
</dbReference>
<evidence type="ECO:0000313" key="2">
    <source>
        <dbReference type="EMBL" id="MRY92706.1"/>
    </source>
</evidence>
<name>A0A3E4MN40_PARDI</name>
<dbReference type="AlphaFoldDB" id="A0A3E4MN40"/>
<protein>
    <recommendedName>
        <fullName evidence="6">DUF3989 domain-containing protein</fullName>
    </recommendedName>
</protein>
<dbReference type="RefSeq" id="WP_008675213.1">
    <property type="nucleotide sequence ID" value="NZ_CACRUW010000033.1"/>
</dbReference>
<sequence>MRKEKKHLRRMDCCIRLFCHRLTRKQRKIVTTTAFLLFLTACLHAILASLSGLGELGGKMKIEYVRPLDLRPEKSTINLNTPSDENRYPED</sequence>
<evidence type="ECO:0000313" key="5">
    <source>
        <dbReference type="Proteomes" id="UP000461276"/>
    </source>
</evidence>
<dbReference type="EMBL" id="WKMY01000002">
    <property type="protein sequence ID" value="MRY92706.1"/>
    <property type="molecule type" value="Genomic_DNA"/>
</dbReference>
<accession>A0A3E4MN40</accession>
<dbReference type="OrthoDB" id="1038594at2"/>
<proteinExistence type="predicted"/>
<keyword evidence="1" id="KW-0812">Transmembrane</keyword>
<comment type="caution">
    <text evidence="3">The sequence shown here is derived from an EMBL/GenBank/DDBJ whole genome shotgun (WGS) entry which is preliminary data.</text>
</comment>
<dbReference type="Proteomes" id="UP000441358">
    <property type="component" value="Unassembled WGS sequence"/>
</dbReference>
<reference evidence="4 5" key="1">
    <citation type="journal article" date="2019" name="Nat. Med.">
        <title>A library of human gut bacterial isolates paired with longitudinal multiomics data enables mechanistic microbiome research.</title>
        <authorList>
            <person name="Poyet M."/>
            <person name="Groussin M."/>
            <person name="Gibbons S.M."/>
            <person name="Avila-Pacheco J."/>
            <person name="Jiang X."/>
            <person name="Kearney S.M."/>
            <person name="Perrotta A.R."/>
            <person name="Berdy B."/>
            <person name="Zhao S."/>
            <person name="Lieberman T.D."/>
            <person name="Swanson P.K."/>
            <person name="Smith M."/>
            <person name="Roesemann S."/>
            <person name="Alexander J.E."/>
            <person name="Rich S.A."/>
            <person name="Livny J."/>
            <person name="Vlamakis H."/>
            <person name="Clish C."/>
            <person name="Bullock K."/>
            <person name="Deik A."/>
            <person name="Scott J."/>
            <person name="Pierce K.A."/>
            <person name="Xavier R.J."/>
            <person name="Alm E.J."/>
        </authorList>
    </citation>
    <scope>NUCLEOTIDE SEQUENCE [LARGE SCALE GENOMIC DNA]</scope>
    <source>
        <strain evidence="3 4">BIOML-A32</strain>
        <strain evidence="2 5">BIOML-A9</strain>
    </source>
</reference>
<evidence type="ECO:0000256" key="1">
    <source>
        <dbReference type="SAM" id="Phobius"/>
    </source>
</evidence>
<gene>
    <name evidence="3" type="ORF">GKD66_16285</name>
    <name evidence="2" type="ORF">GKD67_05595</name>
</gene>
<organism evidence="3 4">
    <name type="scientific">Parabacteroides distasonis</name>
    <dbReference type="NCBI Taxonomy" id="823"/>
    <lineage>
        <taxon>Bacteria</taxon>
        <taxon>Pseudomonadati</taxon>
        <taxon>Bacteroidota</taxon>
        <taxon>Bacteroidia</taxon>
        <taxon>Bacteroidales</taxon>
        <taxon>Tannerellaceae</taxon>
        <taxon>Parabacteroides</taxon>
    </lineage>
</organism>
<dbReference type="EMBL" id="WKMC01000014">
    <property type="protein sequence ID" value="MRZ51760.1"/>
    <property type="molecule type" value="Genomic_DNA"/>
</dbReference>
<feature type="transmembrane region" description="Helical" evidence="1">
    <location>
        <begin position="29"/>
        <end position="50"/>
    </location>
</feature>
<evidence type="ECO:0000313" key="4">
    <source>
        <dbReference type="Proteomes" id="UP000441358"/>
    </source>
</evidence>
<evidence type="ECO:0008006" key="6">
    <source>
        <dbReference type="Google" id="ProtNLM"/>
    </source>
</evidence>
<keyword evidence="1" id="KW-0472">Membrane</keyword>
<keyword evidence="1" id="KW-1133">Transmembrane helix</keyword>
<evidence type="ECO:0000313" key="3">
    <source>
        <dbReference type="EMBL" id="MRZ51760.1"/>
    </source>
</evidence>
<dbReference type="OMA" id="QKHENGL"/>